<organism evidence="1 2">
    <name type="scientific">Selenomonas ruminantium</name>
    <dbReference type="NCBI Taxonomy" id="971"/>
    <lineage>
        <taxon>Bacteria</taxon>
        <taxon>Bacillati</taxon>
        <taxon>Bacillota</taxon>
        <taxon>Negativicutes</taxon>
        <taxon>Selenomonadales</taxon>
        <taxon>Selenomonadaceae</taxon>
        <taxon>Selenomonas</taxon>
    </lineage>
</organism>
<reference evidence="1" key="1">
    <citation type="submission" date="2019-04" db="EMBL/GenBank/DDBJ databases">
        <title>Evolution of Biomass-Degrading Anaerobic Consortia Revealed by Metagenomics.</title>
        <authorList>
            <person name="Peng X."/>
        </authorList>
    </citation>
    <scope>NUCLEOTIDE SEQUENCE</scope>
    <source>
        <strain evidence="1">SIG240</strain>
    </source>
</reference>
<accession>A0A927ZRY7</accession>
<protein>
    <submittedName>
        <fullName evidence="1">Uncharacterized protein</fullName>
    </submittedName>
</protein>
<dbReference type="EMBL" id="SVBY01000006">
    <property type="protein sequence ID" value="MBE6091868.1"/>
    <property type="molecule type" value="Genomic_DNA"/>
</dbReference>
<comment type="caution">
    <text evidence="1">The sequence shown here is derived from an EMBL/GenBank/DDBJ whole genome shotgun (WGS) entry which is preliminary data.</text>
</comment>
<evidence type="ECO:0000313" key="1">
    <source>
        <dbReference type="EMBL" id="MBE6091868.1"/>
    </source>
</evidence>
<evidence type="ECO:0000313" key="2">
    <source>
        <dbReference type="Proteomes" id="UP000761380"/>
    </source>
</evidence>
<name>A0A927ZRY7_SELRU</name>
<dbReference type="Proteomes" id="UP000761380">
    <property type="component" value="Unassembled WGS sequence"/>
</dbReference>
<dbReference type="AlphaFoldDB" id="A0A927ZRY7"/>
<proteinExistence type="predicted"/>
<sequence length="74" mass="8097">MVKILTGIKNGDLRLALAAREEYFEHAPSENFRGAVRQALKKAKQCLHEGVIHGRIYLDAPSSSPIGKLAKVIA</sequence>
<gene>
    <name evidence="1" type="ORF">E7201_01600</name>
</gene>